<reference evidence="1" key="1">
    <citation type="submission" date="2020-05" db="EMBL/GenBank/DDBJ databases">
        <title>Large-scale comparative analyses of tick genomes elucidate their genetic diversity and vector capacities.</title>
        <authorList>
            <person name="Jia N."/>
            <person name="Wang J."/>
            <person name="Shi W."/>
            <person name="Du L."/>
            <person name="Sun Y."/>
            <person name="Zhan W."/>
            <person name="Jiang J."/>
            <person name="Wang Q."/>
            <person name="Zhang B."/>
            <person name="Ji P."/>
            <person name="Sakyi L.B."/>
            <person name="Cui X."/>
            <person name="Yuan T."/>
            <person name="Jiang B."/>
            <person name="Yang W."/>
            <person name="Lam T.T.-Y."/>
            <person name="Chang Q."/>
            <person name="Ding S."/>
            <person name="Wang X."/>
            <person name="Zhu J."/>
            <person name="Ruan X."/>
            <person name="Zhao L."/>
            <person name="Wei J."/>
            <person name="Que T."/>
            <person name="Du C."/>
            <person name="Cheng J."/>
            <person name="Dai P."/>
            <person name="Han X."/>
            <person name="Huang E."/>
            <person name="Gao Y."/>
            <person name="Liu J."/>
            <person name="Shao H."/>
            <person name="Ye R."/>
            <person name="Li L."/>
            <person name="Wei W."/>
            <person name="Wang X."/>
            <person name="Wang C."/>
            <person name="Yang T."/>
            <person name="Huo Q."/>
            <person name="Li W."/>
            <person name="Guo W."/>
            <person name="Chen H."/>
            <person name="Zhou L."/>
            <person name="Ni X."/>
            <person name="Tian J."/>
            <person name="Zhou Y."/>
            <person name="Sheng Y."/>
            <person name="Liu T."/>
            <person name="Pan Y."/>
            <person name="Xia L."/>
            <person name="Li J."/>
            <person name="Zhao F."/>
            <person name="Cao W."/>
        </authorList>
    </citation>
    <scope>NUCLEOTIDE SEQUENCE</scope>
    <source>
        <strain evidence="1">Hyas-2018</strain>
    </source>
</reference>
<name>A0ACB7TP38_HYAAI</name>
<sequence>MVDAILREKIKQVMADDWRKSIEHVMDLEAMFRLETSGSECIQPIIIQLGEDVIEESYSNCELSGIEPLDKA</sequence>
<dbReference type="EMBL" id="CM023481">
    <property type="protein sequence ID" value="KAH6948685.1"/>
    <property type="molecule type" value="Genomic_DNA"/>
</dbReference>
<comment type="caution">
    <text evidence="1">The sequence shown here is derived from an EMBL/GenBank/DDBJ whole genome shotgun (WGS) entry which is preliminary data.</text>
</comment>
<proteinExistence type="predicted"/>
<dbReference type="Proteomes" id="UP000821845">
    <property type="component" value="Chromosome 1"/>
</dbReference>
<keyword evidence="2" id="KW-1185">Reference proteome</keyword>
<evidence type="ECO:0000313" key="2">
    <source>
        <dbReference type="Proteomes" id="UP000821845"/>
    </source>
</evidence>
<organism evidence="1 2">
    <name type="scientific">Hyalomma asiaticum</name>
    <name type="common">Tick</name>
    <dbReference type="NCBI Taxonomy" id="266040"/>
    <lineage>
        <taxon>Eukaryota</taxon>
        <taxon>Metazoa</taxon>
        <taxon>Ecdysozoa</taxon>
        <taxon>Arthropoda</taxon>
        <taxon>Chelicerata</taxon>
        <taxon>Arachnida</taxon>
        <taxon>Acari</taxon>
        <taxon>Parasitiformes</taxon>
        <taxon>Ixodida</taxon>
        <taxon>Ixodoidea</taxon>
        <taxon>Ixodidae</taxon>
        <taxon>Hyalomminae</taxon>
        <taxon>Hyalomma</taxon>
    </lineage>
</organism>
<protein>
    <submittedName>
        <fullName evidence="1">Uncharacterized protein</fullName>
    </submittedName>
</protein>
<gene>
    <name evidence="1" type="ORF">HPB50_025858</name>
</gene>
<evidence type="ECO:0000313" key="1">
    <source>
        <dbReference type="EMBL" id="KAH6948685.1"/>
    </source>
</evidence>
<accession>A0ACB7TP38</accession>